<feature type="domain" description="AB hydrolase-1" evidence="2">
    <location>
        <begin position="33"/>
        <end position="278"/>
    </location>
</feature>
<dbReference type="PANTHER" id="PTHR43798">
    <property type="entry name" value="MONOACYLGLYCEROL LIPASE"/>
    <property type="match status" value="1"/>
</dbReference>
<dbReference type="InterPro" id="IPR029058">
    <property type="entry name" value="AB_hydrolase_fold"/>
</dbReference>
<dbReference type="PANTHER" id="PTHR43798:SF31">
    <property type="entry name" value="AB HYDROLASE SUPERFAMILY PROTEIN YCLE"/>
    <property type="match status" value="1"/>
</dbReference>
<dbReference type="AlphaFoldDB" id="A0A1H4T9Y2"/>
<protein>
    <submittedName>
        <fullName evidence="3">Pimeloyl-ACP methyl ester carboxylesterase</fullName>
    </submittedName>
</protein>
<reference evidence="4" key="1">
    <citation type="submission" date="2016-10" db="EMBL/GenBank/DDBJ databases">
        <authorList>
            <person name="Varghese N."/>
            <person name="Submissions S."/>
        </authorList>
    </citation>
    <scope>NUCLEOTIDE SEQUENCE [LARGE SCALE GENOMIC DNA]</scope>
    <source>
        <strain evidence="4">DSM 44234</strain>
    </source>
</reference>
<dbReference type="InterPro" id="IPR000073">
    <property type="entry name" value="AB_hydrolase_1"/>
</dbReference>
<dbReference type="Proteomes" id="UP000182241">
    <property type="component" value="Unassembled WGS sequence"/>
</dbReference>
<dbReference type="SUPFAM" id="SSF53474">
    <property type="entry name" value="alpha/beta-Hydrolases"/>
    <property type="match status" value="1"/>
</dbReference>
<dbReference type="OrthoDB" id="7185741at2"/>
<dbReference type="STRING" id="57704.SAMN04489793_2533"/>
<evidence type="ECO:0000313" key="3">
    <source>
        <dbReference type="EMBL" id="SEC53323.1"/>
    </source>
</evidence>
<dbReference type="Pfam" id="PF12697">
    <property type="entry name" value="Abhydrolase_6"/>
    <property type="match status" value="1"/>
</dbReference>
<accession>A0A1H4T9Y2</accession>
<name>A0A1H4T9Y2_TSUTY</name>
<dbReference type="GO" id="GO:0016787">
    <property type="term" value="F:hydrolase activity"/>
    <property type="evidence" value="ECO:0007669"/>
    <property type="project" value="UniProtKB-KW"/>
</dbReference>
<dbReference type="InterPro" id="IPR050266">
    <property type="entry name" value="AB_hydrolase_sf"/>
</dbReference>
<organism evidence="3 4">
    <name type="scientific">Tsukamurella tyrosinosolvens</name>
    <dbReference type="NCBI Taxonomy" id="57704"/>
    <lineage>
        <taxon>Bacteria</taxon>
        <taxon>Bacillati</taxon>
        <taxon>Actinomycetota</taxon>
        <taxon>Actinomycetes</taxon>
        <taxon>Mycobacteriales</taxon>
        <taxon>Tsukamurellaceae</taxon>
        <taxon>Tsukamurella</taxon>
    </lineage>
</organism>
<dbReference type="RefSeq" id="WP_068741974.1">
    <property type="nucleotide sequence ID" value="NZ_CBDRGN010000001.1"/>
</dbReference>
<dbReference type="EMBL" id="FNSA01000003">
    <property type="protein sequence ID" value="SEC53323.1"/>
    <property type="molecule type" value="Genomic_DNA"/>
</dbReference>
<sequence>MTHTQGRSRFLTTRDGRHLHATELDGPGGAPVVVFEAGAGGTRSSWGGVQPPVSAFARAVAYDRSGLVRSAPDAADRTFGRMADDLNDLLHGLADGDDTRFVLVGHSLGGVIVRLAASRRPGRIAGLVLVDPSDESAEDMFRGNVERRAAISTAIMRVLARTGILRVLGGILFRSAPADVRADLAREAATPRAIETMVQELKTFYPELQSWQGSAPDLGDVPVTVISGAKSGGLGKAVRARVNEAHAERAAASPTGRHVVAANSGHQVPLTDPDVIVEEVRRLVSGSATEKD</sequence>
<keyword evidence="4" id="KW-1185">Reference proteome</keyword>
<evidence type="ECO:0000259" key="2">
    <source>
        <dbReference type="Pfam" id="PF12697"/>
    </source>
</evidence>
<proteinExistence type="predicted"/>
<dbReference type="Gene3D" id="3.40.50.1820">
    <property type="entry name" value="alpha/beta hydrolase"/>
    <property type="match status" value="1"/>
</dbReference>
<evidence type="ECO:0000313" key="4">
    <source>
        <dbReference type="Proteomes" id="UP000182241"/>
    </source>
</evidence>
<keyword evidence="1" id="KW-0378">Hydrolase</keyword>
<gene>
    <name evidence="3" type="ORF">SAMN04489793_2533</name>
</gene>
<dbReference type="GO" id="GO:0016020">
    <property type="term" value="C:membrane"/>
    <property type="evidence" value="ECO:0007669"/>
    <property type="project" value="TreeGrafter"/>
</dbReference>
<evidence type="ECO:0000256" key="1">
    <source>
        <dbReference type="ARBA" id="ARBA00022801"/>
    </source>
</evidence>